<dbReference type="Proteomes" id="UP000016922">
    <property type="component" value="Unassembled WGS sequence"/>
</dbReference>
<dbReference type="RefSeq" id="XP_008078911.1">
    <property type="nucleotide sequence ID" value="XM_008080720.1"/>
</dbReference>
<feature type="compositionally biased region" description="Polar residues" evidence="1">
    <location>
        <begin position="166"/>
        <end position="175"/>
    </location>
</feature>
<feature type="compositionally biased region" description="Polar residues" evidence="1">
    <location>
        <begin position="281"/>
        <end position="296"/>
    </location>
</feature>
<feature type="compositionally biased region" description="Acidic residues" evidence="1">
    <location>
        <begin position="408"/>
        <end position="421"/>
    </location>
</feature>
<dbReference type="GeneID" id="19465825"/>
<gene>
    <name evidence="2" type="ORF">GLAREA_06772</name>
</gene>
<dbReference type="eggNOG" id="ENOG502SG5H">
    <property type="taxonomic scope" value="Eukaryota"/>
</dbReference>
<feature type="region of interest" description="Disordered" evidence="1">
    <location>
        <begin position="39"/>
        <end position="421"/>
    </location>
</feature>
<feature type="compositionally biased region" description="Polar residues" evidence="1">
    <location>
        <begin position="394"/>
        <end position="404"/>
    </location>
</feature>
<proteinExistence type="predicted"/>
<feature type="compositionally biased region" description="Basic and acidic residues" evidence="1">
    <location>
        <begin position="42"/>
        <end position="58"/>
    </location>
</feature>
<reference evidence="2 3" key="1">
    <citation type="journal article" date="2013" name="BMC Genomics">
        <title>Genomics-driven discovery of the pneumocandin biosynthetic gene cluster in the fungus Glarea lozoyensis.</title>
        <authorList>
            <person name="Chen L."/>
            <person name="Yue Q."/>
            <person name="Zhang X."/>
            <person name="Xiang M."/>
            <person name="Wang C."/>
            <person name="Li S."/>
            <person name="Che Y."/>
            <person name="Ortiz-Lopez F.J."/>
            <person name="Bills G.F."/>
            <person name="Liu X."/>
            <person name="An Z."/>
        </authorList>
    </citation>
    <scope>NUCLEOTIDE SEQUENCE [LARGE SCALE GENOMIC DNA]</scope>
    <source>
        <strain evidence="3">ATCC 20868 / MF5171</strain>
    </source>
</reference>
<accession>S3D9H6</accession>
<name>S3D9H6_GLAL2</name>
<feature type="compositionally biased region" description="Polar residues" evidence="1">
    <location>
        <begin position="132"/>
        <end position="146"/>
    </location>
</feature>
<evidence type="ECO:0000313" key="3">
    <source>
        <dbReference type="Proteomes" id="UP000016922"/>
    </source>
</evidence>
<protein>
    <submittedName>
        <fullName evidence="2">Uncharacterized protein</fullName>
    </submittedName>
</protein>
<feature type="compositionally biased region" description="Basic and acidic residues" evidence="1">
    <location>
        <begin position="212"/>
        <end position="258"/>
    </location>
</feature>
<dbReference type="AlphaFoldDB" id="S3D9H6"/>
<organism evidence="2 3">
    <name type="scientific">Glarea lozoyensis (strain ATCC 20868 / MF5171)</name>
    <dbReference type="NCBI Taxonomy" id="1116229"/>
    <lineage>
        <taxon>Eukaryota</taxon>
        <taxon>Fungi</taxon>
        <taxon>Dikarya</taxon>
        <taxon>Ascomycota</taxon>
        <taxon>Pezizomycotina</taxon>
        <taxon>Leotiomycetes</taxon>
        <taxon>Helotiales</taxon>
        <taxon>Helotiaceae</taxon>
        <taxon>Glarea</taxon>
    </lineage>
</organism>
<dbReference type="HOGENOM" id="CLU_050102_1_0_1"/>
<keyword evidence="3" id="KW-1185">Reference proteome</keyword>
<dbReference type="EMBL" id="KE145357">
    <property type="protein sequence ID" value="EPE33759.1"/>
    <property type="molecule type" value="Genomic_DNA"/>
</dbReference>
<feature type="compositionally biased region" description="Low complexity" evidence="1">
    <location>
        <begin position="362"/>
        <end position="372"/>
    </location>
</feature>
<evidence type="ECO:0000313" key="2">
    <source>
        <dbReference type="EMBL" id="EPE33759.1"/>
    </source>
</evidence>
<sequence>MAILSTLSGWVAVIALGGGYYYYVKEKKSPVTAAKQAINAIDTKESKPKKAPAKSEKAAKKKTQQPASKNEKEADQGFSTAVSNDRDDEVDNKEFARQISNIKSGHVPTSKAKTEKKQKSVKQSKAQESKTAAESSDNADVPSSATGGDADDDESSVNSPELKASADTTPVTSGGVSDMLEAPSSGPSVLKITESTNPAKPKKSKPQTFEAVESKKARQNRKKAEAAKEARADEEKARKVLEEKQRRTAREAEGRAAKDGSVFMASKAPSQSAWVPPATTPEVSGTTKGANGTNPADTHIQLLDTYEAPSKNAETSSQGQTKGGEWQKTLPSEEEQVRIAIEESDEWQTVKGKKQQEKRKAAAPAPVEPVAPAKEKADFSTVAASEPTDAGQKWKNTSSHTSNGVADEKEEDFEDSEWEVA</sequence>
<dbReference type="KEGG" id="glz:GLAREA_06772"/>
<dbReference type="OMA" id="ENEWTTV"/>
<dbReference type="OrthoDB" id="4207724at2759"/>
<evidence type="ECO:0000256" key="1">
    <source>
        <dbReference type="SAM" id="MobiDB-lite"/>
    </source>
</evidence>